<feature type="transmembrane region" description="Helical" evidence="1">
    <location>
        <begin position="241"/>
        <end position="260"/>
    </location>
</feature>
<feature type="transmembrane region" description="Helical" evidence="1">
    <location>
        <begin position="376"/>
        <end position="394"/>
    </location>
</feature>
<name>A0A0V0R5H5_PSEPJ</name>
<dbReference type="Gene3D" id="1.20.1250.20">
    <property type="entry name" value="MFS general substrate transporter like domains"/>
    <property type="match status" value="1"/>
</dbReference>
<dbReference type="PROSITE" id="PS51257">
    <property type="entry name" value="PROKAR_LIPOPROTEIN"/>
    <property type="match status" value="1"/>
</dbReference>
<keyword evidence="1" id="KW-0812">Transmembrane</keyword>
<keyword evidence="3" id="KW-1185">Reference proteome</keyword>
<dbReference type="OrthoDB" id="5958014at2759"/>
<evidence type="ECO:0000313" key="3">
    <source>
        <dbReference type="Proteomes" id="UP000054937"/>
    </source>
</evidence>
<feature type="transmembrane region" description="Helical" evidence="1">
    <location>
        <begin position="467"/>
        <end position="487"/>
    </location>
</feature>
<proteinExistence type="predicted"/>
<sequence length="529" mass="61553">MFEGIQRQELFRFLTISAGLGFQSVIFACIPFLFYRPIIECYEKTENQQNFNFFSCNEFDACNIIHKYQSDNNIFENNSLSSEYEYTDKENLTQYLIKFIIPYEKLTSLSIEYNLFCDRKIIEANILAAALGFQIFGAFLALVVKIPPYTAQKIFISMIMLSTLFAVSFNFVDNLYILAGIYCLWNMLYQFFMSIIYSQINQIFSQKIQDYAPSVTNIIWVLVSIIYICGAYFIRDYRTNLGVLSSGISILASLFSIYYYDKQLDIDLKQKYLESRQQLNLEQNGQGYLQQLFKELLQDYKIICQNKLMKNNSLSWTLCMTTICVCYTLCIVLLNTLLGNLYVNTLGHNILELIGNTLSGYLILIKIELKSSIKKMFIFIGIAYSFSFIMSLVTSTDEQEVSYFVIFQRIFPILIGKAIHEVAWTFLYTYINDLVEKEQQQLATAFGQFTSLVFCTILPYYKYLMEYLQVSSFIILPIICFFSAYCVKQYMHPINNNSNRLLLGNEEKSSFNCSKSKVQAIELQELELK</sequence>
<comment type="caution">
    <text evidence="2">The sequence shown here is derived from an EMBL/GenBank/DDBJ whole genome shotgun (WGS) entry which is preliminary data.</text>
</comment>
<dbReference type="Proteomes" id="UP000054937">
    <property type="component" value="Unassembled WGS sequence"/>
</dbReference>
<accession>A0A0V0R5H5</accession>
<feature type="transmembrane region" description="Helical" evidence="1">
    <location>
        <begin position="218"/>
        <end position="235"/>
    </location>
</feature>
<keyword evidence="1" id="KW-1133">Transmembrane helix</keyword>
<dbReference type="OMA" id="GMESISM"/>
<feature type="transmembrane region" description="Helical" evidence="1">
    <location>
        <begin position="314"/>
        <end position="334"/>
    </location>
</feature>
<feature type="transmembrane region" description="Helical" evidence="1">
    <location>
        <begin position="442"/>
        <end position="461"/>
    </location>
</feature>
<gene>
    <name evidence="2" type="ORF">PPERSA_02591</name>
</gene>
<reference evidence="2 3" key="1">
    <citation type="journal article" date="2015" name="Sci. Rep.">
        <title>Genome of the facultative scuticociliatosis pathogen Pseudocohnilembus persalinus provides insight into its virulence through horizontal gene transfer.</title>
        <authorList>
            <person name="Xiong J."/>
            <person name="Wang G."/>
            <person name="Cheng J."/>
            <person name="Tian M."/>
            <person name="Pan X."/>
            <person name="Warren A."/>
            <person name="Jiang C."/>
            <person name="Yuan D."/>
            <person name="Miao W."/>
        </authorList>
    </citation>
    <scope>NUCLEOTIDE SEQUENCE [LARGE SCALE GENOMIC DNA]</scope>
    <source>
        <strain evidence="2">36N120E</strain>
    </source>
</reference>
<dbReference type="SUPFAM" id="SSF103473">
    <property type="entry name" value="MFS general substrate transporter"/>
    <property type="match status" value="1"/>
</dbReference>
<evidence type="ECO:0000256" key="1">
    <source>
        <dbReference type="SAM" id="Phobius"/>
    </source>
</evidence>
<feature type="transmembrane region" description="Helical" evidence="1">
    <location>
        <begin position="406"/>
        <end position="430"/>
    </location>
</feature>
<feature type="transmembrane region" description="Helical" evidence="1">
    <location>
        <begin position="175"/>
        <end position="197"/>
    </location>
</feature>
<feature type="transmembrane region" description="Helical" evidence="1">
    <location>
        <begin position="126"/>
        <end position="144"/>
    </location>
</feature>
<organism evidence="2 3">
    <name type="scientific">Pseudocohnilembus persalinus</name>
    <name type="common">Ciliate</name>
    <dbReference type="NCBI Taxonomy" id="266149"/>
    <lineage>
        <taxon>Eukaryota</taxon>
        <taxon>Sar</taxon>
        <taxon>Alveolata</taxon>
        <taxon>Ciliophora</taxon>
        <taxon>Intramacronucleata</taxon>
        <taxon>Oligohymenophorea</taxon>
        <taxon>Scuticociliatia</taxon>
        <taxon>Philasterida</taxon>
        <taxon>Pseudocohnilembidae</taxon>
        <taxon>Pseudocohnilembus</taxon>
    </lineage>
</organism>
<dbReference type="EMBL" id="LDAU01000044">
    <property type="protein sequence ID" value="KRX09719.1"/>
    <property type="molecule type" value="Genomic_DNA"/>
</dbReference>
<dbReference type="InterPro" id="IPR036259">
    <property type="entry name" value="MFS_trans_sf"/>
</dbReference>
<dbReference type="AlphaFoldDB" id="A0A0V0R5H5"/>
<evidence type="ECO:0000313" key="2">
    <source>
        <dbReference type="EMBL" id="KRX09719.1"/>
    </source>
</evidence>
<keyword evidence="1" id="KW-0472">Membrane</keyword>
<feature type="transmembrane region" description="Helical" evidence="1">
    <location>
        <begin position="151"/>
        <end position="169"/>
    </location>
</feature>
<dbReference type="InParanoid" id="A0A0V0R5H5"/>
<feature type="transmembrane region" description="Helical" evidence="1">
    <location>
        <begin position="12"/>
        <end position="35"/>
    </location>
</feature>
<protein>
    <submittedName>
        <fullName evidence="2">Major facilitator superfamily domain, general substrate transporter</fullName>
    </submittedName>
</protein>